<proteinExistence type="predicted"/>
<dbReference type="PANTHER" id="PTHR36382">
    <property type="entry name" value="OSJNBA0043L09.26 PROTEIN"/>
    <property type="match status" value="1"/>
</dbReference>
<dbReference type="EMBL" id="CM007387">
    <property type="protein sequence ID" value="ONK63565.1"/>
    <property type="molecule type" value="Genomic_DNA"/>
</dbReference>
<protein>
    <submittedName>
        <fullName evidence="1">Uncharacterized protein</fullName>
    </submittedName>
</protein>
<evidence type="ECO:0000313" key="1">
    <source>
        <dbReference type="EMBL" id="ONK63565.1"/>
    </source>
</evidence>
<dbReference type="AlphaFoldDB" id="A0A5P1ECF8"/>
<keyword evidence="2" id="KW-1185">Reference proteome</keyword>
<dbReference type="PANTHER" id="PTHR36382:SF2">
    <property type="entry name" value="OS04G0635700 PROTEIN"/>
    <property type="match status" value="1"/>
</dbReference>
<sequence>MVAASTRLHFSSVSNTSIPKSHPFTAIKIKKISYPLRSANPNLSQSFSIDNEDNNNNFSGGGFGKCGRGSGGHDSGPAISNGLVAMKSWISGARLQAMCPVALDLVGGDVHEVHLRFAISSLNLLRVISDQEGNPIEELNAGRICDWFLKDKLKREQDFESAVLQWDDSNFHI</sequence>
<accession>A0A5P1ECF8</accession>
<organism evidence="1 2">
    <name type="scientific">Asparagus officinalis</name>
    <name type="common">Garden asparagus</name>
    <dbReference type="NCBI Taxonomy" id="4686"/>
    <lineage>
        <taxon>Eukaryota</taxon>
        <taxon>Viridiplantae</taxon>
        <taxon>Streptophyta</taxon>
        <taxon>Embryophyta</taxon>
        <taxon>Tracheophyta</taxon>
        <taxon>Spermatophyta</taxon>
        <taxon>Magnoliopsida</taxon>
        <taxon>Liliopsida</taxon>
        <taxon>Asparagales</taxon>
        <taxon>Asparagaceae</taxon>
        <taxon>Asparagoideae</taxon>
        <taxon>Asparagus</taxon>
    </lineage>
</organism>
<dbReference type="Gramene" id="ONK63565">
    <property type="protein sequence ID" value="ONK63565"/>
    <property type="gene ID" value="A4U43_C07F16570"/>
</dbReference>
<gene>
    <name evidence="1" type="ORF">A4U43_C07F16570</name>
</gene>
<reference evidence="2" key="1">
    <citation type="journal article" date="2017" name="Nat. Commun.">
        <title>The asparagus genome sheds light on the origin and evolution of a young Y chromosome.</title>
        <authorList>
            <person name="Harkess A."/>
            <person name="Zhou J."/>
            <person name="Xu C."/>
            <person name="Bowers J.E."/>
            <person name="Van der Hulst R."/>
            <person name="Ayyampalayam S."/>
            <person name="Mercati F."/>
            <person name="Riccardi P."/>
            <person name="McKain M.R."/>
            <person name="Kakrana A."/>
            <person name="Tang H."/>
            <person name="Ray J."/>
            <person name="Groenendijk J."/>
            <person name="Arikit S."/>
            <person name="Mathioni S.M."/>
            <person name="Nakano M."/>
            <person name="Shan H."/>
            <person name="Telgmann-Rauber A."/>
            <person name="Kanno A."/>
            <person name="Yue Z."/>
            <person name="Chen H."/>
            <person name="Li W."/>
            <person name="Chen Y."/>
            <person name="Xu X."/>
            <person name="Zhang Y."/>
            <person name="Luo S."/>
            <person name="Chen H."/>
            <person name="Gao J."/>
            <person name="Mao Z."/>
            <person name="Pires J.C."/>
            <person name="Luo M."/>
            <person name="Kudrna D."/>
            <person name="Wing R.A."/>
            <person name="Meyers B.C."/>
            <person name="Yi K."/>
            <person name="Kong H."/>
            <person name="Lavrijsen P."/>
            <person name="Sunseri F."/>
            <person name="Falavigna A."/>
            <person name="Ye Y."/>
            <person name="Leebens-Mack J.H."/>
            <person name="Chen G."/>
        </authorList>
    </citation>
    <scope>NUCLEOTIDE SEQUENCE [LARGE SCALE GENOMIC DNA]</scope>
    <source>
        <strain evidence="2">cv. DH0086</strain>
    </source>
</reference>
<evidence type="ECO:0000313" key="2">
    <source>
        <dbReference type="Proteomes" id="UP000243459"/>
    </source>
</evidence>
<name>A0A5P1ECF8_ASPOF</name>
<dbReference type="Proteomes" id="UP000243459">
    <property type="component" value="Chromosome 7"/>
</dbReference>